<evidence type="ECO:0000256" key="1">
    <source>
        <dbReference type="SAM" id="MobiDB-lite"/>
    </source>
</evidence>
<reference evidence="2 3" key="1">
    <citation type="submission" date="2019-11" db="EMBL/GenBank/DDBJ databases">
        <title>Isolation of a new High Light Tolerant Cyanobacteria.</title>
        <authorList>
            <person name="Dobson Z."/>
            <person name="Vaughn N."/>
            <person name="Vaughn M."/>
            <person name="Fromme P."/>
            <person name="Mazor Y."/>
        </authorList>
    </citation>
    <scope>NUCLEOTIDE SEQUENCE [LARGE SCALE GENOMIC DNA]</scope>
    <source>
        <strain evidence="2 3">0216</strain>
    </source>
</reference>
<comment type="caution">
    <text evidence="2">The sequence shown here is derived from an EMBL/GenBank/DDBJ whole genome shotgun (WGS) entry which is preliminary data.</text>
</comment>
<protein>
    <submittedName>
        <fullName evidence="2">Uncharacterized protein</fullName>
    </submittedName>
</protein>
<evidence type="ECO:0000313" key="2">
    <source>
        <dbReference type="EMBL" id="MTF40045.1"/>
    </source>
</evidence>
<feature type="region of interest" description="Disordered" evidence="1">
    <location>
        <begin position="1"/>
        <end position="27"/>
    </location>
</feature>
<organism evidence="2 3">
    <name type="scientific">Cyanobacterium aponinum 0216</name>
    <dbReference type="NCBI Taxonomy" id="2676140"/>
    <lineage>
        <taxon>Bacteria</taxon>
        <taxon>Bacillati</taxon>
        <taxon>Cyanobacteriota</taxon>
        <taxon>Cyanophyceae</taxon>
        <taxon>Oscillatoriophycideae</taxon>
        <taxon>Chroococcales</taxon>
        <taxon>Geminocystaceae</taxon>
        <taxon>Cyanobacterium</taxon>
    </lineage>
</organism>
<name>A0A844H104_9CHRO</name>
<evidence type="ECO:0000313" key="3">
    <source>
        <dbReference type="Proteomes" id="UP000437131"/>
    </source>
</evidence>
<dbReference type="RefSeq" id="WP_155084379.1">
    <property type="nucleotide sequence ID" value="NZ_WMIA01000021.1"/>
</dbReference>
<sequence length="94" mass="10189">MGFFVTPSSSQNTSESDSNIPLNVTNPQNKQDFIQQCSQNLQAQGKTASDAEAYCGCSADAVYQYLSQNSGDISSEGAVLEKILQCRVKYIPND</sequence>
<dbReference type="AlphaFoldDB" id="A0A844H104"/>
<accession>A0A844H104</accession>
<feature type="compositionally biased region" description="Low complexity" evidence="1">
    <location>
        <begin position="8"/>
        <end position="18"/>
    </location>
</feature>
<proteinExistence type="predicted"/>
<dbReference type="EMBL" id="WMIA01000021">
    <property type="protein sequence ID" value="MTF40045.1"/>
    <property type="molecule type" value="Genomic_DNA"/>
</dbReference>
<dbReference type="Proteomes" id="UP000437131">
    <property type="component" value="Unassembled WGS sequence"/>
</dbReference>
<gene>
    <name evidence="2" type="ORF">GGC33_14065</name>
</gene>